<feature type="transmembrane region" description="Helical" evidence="1">
    <location>
        <begin position="38"/>
        <end position="58"/>
    </location>
</feature>
<keyword evidence="3" id="KW-1185">Reference proteome</keyword>
<gene>
    <name evidence="2" type="ORF">CQU01_26710</name>
</gene>
<dbReference type="EMBL" id="BJXW01000043">
    <property type="protein sequence ID" value="GEN32433.1"/>
    <property type="molecule type" value="Genomic_DNA"/>
</dbReference>
<sequence>MKIKKEINKIELPKNLHEKSQAGVLKAKSEMTKPRRKWPLIAIPTIVVALTLFLLTIIDSNGGMRDIDIADEEISSSIAILRIGNTDYVYDSNLNSTHYTVGDKIGEVKTKLQEDALPEEDFSSNFLEAGTSIYHVVEDKNIILAKGKGENEYKVFTKSSKGNFNEN</sequence>
<name>A0A511V3V5_9BACI</name>
<keyword evidence="1" id="KW-0812">Transmembrane</keyword>
<dbReference type="AlphaFoldDB" id="A0A511V3V5"/>
<evidence type="ECO:0000313" key="3">
    <source>
        <dbReference type="Proteomes" id="UP000321491"/>
    </source>
</evidence>
<evidence type="ECO:0000256" key="1">
    <source>
        <dbReference type="SAM" id="Phobius"/>
    </source>
</evidence>
<organism evidence="2 3">
    <name type="scientific">Cerasibacillus quisquiliarum</name>
    <dbReference type="NCBI Taxonomy" id="227865"/>
    <lineage>
        <taxon>Bacteria</taxon>
        <taxon>Bacillati</taxon>
        <taxon>Bacillota</taxon>
        <taxon>Bacilli</taxon>
        <taxon>Bacillales</taxon>
        <taxon>Bacillaceae</taxon>
        <taxon>Cerasibacillus</taxon>
    </lineage>
</organism>
<dbReference type="OrthoDB" id="2429070at2"/>
<protein>
    <submittedName>
        <fullName evidence="2">Uncharacterized protein</fullName>
    </submittedName>
</protein>
<evidence type="ECO:0000313" key="2">
    <source>
        <dbReference type="EMBL" id="GEN32433.1"/>
    </source>
</evidence>
<accession>A0A511V3V5</accession>
<dbReference type="Proteomes" id="UP000321491">
    <property type="component" value="Unassembled WGS sequence"/>
</dbReference>
<proteinExistence type="predicted"/>
<keyword evidence="1" id="KW-1133">Transmembrane helix</keyword>
<comment type="caution">
    <text evidence="2">The sequence shown here is derived from an EMBL/GenBank/DDBJ whole genome shotgun (WGS) entry which is preliminary data.</text>
</comment>
<dbReference type="RefSeq" id="WP_146938774.1">
    <property type="nucleotide sequence ID" value="NZ_BJXW01000043.1"/>
</dbReference>
<keyword evidence="1" id="KW-0472">Membrane</keyword>
<reference evidence="2 3" key="1">
    <citation type="submission" date="2019-07" db="EMBL/GenBank/DDBJ databases">
        <title>Whole genome shotgun sequence of Cerasibacillus quisquiliarum NBRC 102429.</title>
        <authorList>
            <person name="Hosoyama A."/>
            <person name="Uohara A."/>
            <person name="Ohji S."/>
            <person name="Ichikawa N."/>
        </authorList>
    </citation>
    <scope>NUCLEOTIDE SEQUENCE [LARGE SCALE GENOMIC DNA]</scope>
    <source>
        <strain evidence="2 3">NBRC 102429</strain>
    </source>
</reference>